<keyword evidence="3" id="KW-1185">Reference proteome</keyword>
<proteinExistence type="predicted"/>
<dbReference type="AlphaFoldDB" id="A0A7W9HJ94"/>
<reference evidence="2 3" key="1">
    <citation type="submission" date="2020-08" db="EMBL/GenBank/DDBJ databases">
        <title>Sequencing the genomes of 1000 actinobacteria strains.</title>
        <authorList>
            <person name="Klenk H.-P."/>
        </authorList>
    </citation>
    <scope>NUCLEOTIDE SEQUENCE [LARGE SCALE GENOMIC DNA]</scope>
    <source>
        <strain evidence="2 3">DSM 45486</strain>
    </source>
</reference>
<feature type="compositionally biased region" description="Basic residues" evidence="1">
    <location>
        <begin position="218"/>
        <end position="230"/>
    </location>
</feature>
<organism evidence="2 3">
    <name type="scientific">Saccharothrix ecbatanensis</name>
    <dbReference type="NCBI Taxonomy" id="1105145"/>
    <lineage>
        <taxon>Bacteria</taxon>
        <taxon>Bacillati</taxon>
        <taxon>Actinomycetota</taxon>
        <taxon>Actinomycetes</taxon>
        <taxon>Pseudonocardiales</taxon>
        <taxon>Pseudonocardiaceae</taxon>
        <taxon>Saccharothrix</taxon>
    </lineage>
</organism>
<protein>
    <recommendedName>
        <fullName evidence="4">Winged helix DNA-binding domain-containing protein</fullName>
    </recommendedName>
</protein>
<evidence type="ECO:0000313" key="3">
    <source>
        <dbReference type="Proteomes" id="UP000552097"/>
    </source>
</evidence>
<feature type="region of interest" description="Disordered" evidence="1">
    <location>
        <begin position="206"/>
        <end position="305"/>
    </location>
</feature>
<evidence type="ECO:0000313" key="2">
    <source>
        <dbReference type="EMBL" id="MBB5803313.1"/>
    </source>
</evidence>
<dbReference type="Proteomes" id="UP000552097">
    <property type="component" value="Unassembled WGS sequence"/>
</dbReference>
<feature type="compositionally biased region" description="Basic and acidic residues" evidence="1">
    <location>
        <begin position="273"/>
        <end position="305"/>
    </location>
</feature>
<dbReference type="InterPro" id="IPR009351">
    <property type="entry name" value="AlkZ-like"/>
</dbReference>
<sequence>MDERLAELAVRARRLRSGPGEVARALDEGRIIKSFAFRGATHYLSAEDGGAYLALRASGRQWEIPSWQEYYDLKPADWPAFRETIREALADGPLTVADLGAAVTRKAAYRHLRPVFDQGADTLIKPLTWQGDMSFGPPRDGRHTFQRLDDNPHWAGIWDLDEAGPHAITSYFRAYGPATEEHIHYWLGAGLSAGRKRLRSWLTAHGSRRPADGVDHRRRDRLHPHRRPRRPVGDAAHERRATAARSRSVGHRPGHQGPACRPTGTPHTGHAQGEPRDRGRHCEWHMDRHGEPPHSDMVRREGNPPRKALDTEAARLARILDRPLKRIVNIA</sequence>
<evidence type="ECO:0000256" key="1">
    <source>
        <dbReference type="SAM" id="MobiDB-lite"/>
    </source>
</evidence>
<dbReference type="EMBL" id="JACHMO010000001">
    <property type="protein sequence ID" value="MBB5803313.1"/>
    <property type="molecule type" value="Genomic_DNA"/>
</dbReference>
<gene>
    <name evidence="2" type="ORF">F4560_003081</name>
</gene>
<comment type="caution">
    <text evidence="2">The sequence shown here is derived from an EMBL/GenBank/DDBJ whole genome shotgun (WGS) entry which is preliminary data.</text>
</comment>
<dbReference type="PANTHER" id="PTHR38479:SF2">
    <property type="entry name" value="WINGED HELIX DNA-BINDING DOMAIN-CONTAINING PROTEIN"/>
    <property type="match status" value="1"/>
</dbReference>
<accession>A0A7W9HJ94</accession>
<feature type="compositionally biased region" description="Basic and acidic residues" evidence="1">
    <location>
        <begin position="231"/>
        <end position="241"/>
    </location>
</feature>
<dbReference type="PANTHER" id="PTHR38479">
    <property type="entry name" value="LMO0824 PROTEIN"/>
    <property type="match status" value="1"/>
</dbReference>
<name>A0A7W9HJ94_9PSEU</name>
<dbReference type="Pfam" id="PF06224">
    <property type="entry name" value="AlkZ-like"/>
    <property type="match status" value="1"/>
</dbReference>
<evidence type="ECO:0008006" key="4">
    <source>
        <dbReference type="Google" id="ProtNLM"/>
    </source>
</evidence>